<keyword evidence="3" id="KW-1185">Reference proteome</keyword>
<dbReference type="OrthoDB" id="924949at2759"/>
<dbReference type="EMBL" id="CACTIH010005443">
    <property type="protein sequence ID" value="CAA2992892.1"/>
    <property type="molecule type" value="Genomic_DNA"/>
</dbReference>
<feature type="region of interest" description="Disordered" evidence="1">
    <location>
        <begin position="273"/>
        <end position="319"/>
    </location>
</feature>
<reference evidence="2 3" key="1">
    <citation type="submission" date="2019-12" db="EMBL/GenBank/DDBJ databases">
        <authorList>
            <person name="Alioto T."/>
            <person name="Alioto T."/>
            <person name="Gomez Garrido J."/>
        </authorList>
    </citation>
    <scope>NUCLEOTIDE SEQUENCE [LARGE SCALE GENOMIC DNA]</scope>
</reference>
<accession>A0A8S0SJ85</accession>
<evidence type="ECO:0000313" key="3">
    <source>
        <dbReference type="Proteomes" id="UP000594638"/>
    </source>
</evidence>
<protein>
    <submittedName>
        <fullName evidence="2">Uncharacterized protein</fullName>
    </submittedName>
</protein>
<feature type="region of interest" description="Disordered" evidence="1">
    <location>
        <begin position="97"/>
        <end position="123"/>
    </location>
</feature>
<organism evidence="2 3">
    <name type="scientific">Olea europaea subsp. europaea</name>
    <dbReference type="NCBI Taxonomy" id="158383"/>
    <lineage>
        <taxon>Eukaryota</taxon>
        <taxon>Viridiplantae</taxon>
        <taxon>Streptophyta</taxon>
        <taxon>Embryophyta</taxon>
        <taxon>Tracheophyta</taxon>
        <taxon>Spermatophyta</taxon>
        <taxon>Magnoliopsida</taxon>
        <taxon>eudicotyledons</taxon>
        <taxon>Gunneridae</taxon>
        <taxon>Pentapetalae</taxon>
        <taxon>asterids</taxon>
        <taxon>lamiids</taxon>
        <taxon>Lamiales</taxon>
        <taxon>Oleaceae</taxon>
        <taxon>Oleeae</taxon>
        <taxon>Olea</taxon>
    </lineage>
</organism>
<proteinExistence type="predicted"/>
<gene>
    <name evidence="2" type="ORF">OLEA9_A086363</name>
</gene>
<feature type="compositionally biased region" description="Basic and acidic residues" evidence="1">
    <location>
        <begin position="276"/>
        <end position="288"/>
    </location>
</feature>
<name>A0A8S0SJ85_OLEEU</name>
<dbReference type="Proteomes" id="UP000594638">
    <property type="component" value="Unassembled WGS sequence"/>
</dbReference>
<comment type="caution">
    <text evidence="2">The sequence shown here is derived from an EMBL/GenBank/DDBJ whole genome shotgun (WGS) entry which is preliminary data.</text>
</comment>
<sequence>MGYIESFYWKGYFRSEEDARKNDIFDLINASITLASIEDPKEFRSRRMQVIESLFDADTQAPAKPKKRSNKIARTTPSKNQERIVIHGCKDHACKEESTVDADSQAPAKPKKRSNKIARTTPSKNRERIVIHGCKDHACKEESTDECFEEFANHLERELDEHAQPIGFYNVNEPDKKPDKISAEESFEEFTNQLEKEFDEDAKPTEESLEEFANQLEKDLDEDAQPAEESLEEFAYQLEKELDEDAQPIEFHNVTVPDKKRKAEVSKQCRSGTMFEADKKRKIEEKQGKRGFPPSRLCRDDKPKRGFGSRMKKIQKARF</sequence>
<dbReference type="AlphaFoldDB" id="A0A8S0SJ85"/>
<dbReference type="Gramene" id="OE9A086363T1">
    <property type="protein sequence ID" value="OE9A086363C1"/>
    <property type="gene ID" value="OE9A086363"/>
</dbReference>
<evidence type="ECO:0000313" key="2">
    <source>
        <dbReference type="EMBL" id="CAA2992892.1"/>
    </source>
</evidence>
<evidence type="ECO:0000256" key="1">
    <source>
        <dbReference type="SAM" id="MobiDB-lite"/>
    </source>
</evidence>
<feature type="compositionally biased region" description="Basic residues" evidence="1">
    <location>
        <begin position="305"/>
        <end position="319"/>
    </location>
</feature>